<gene>
    <name evidence="1" type="ORF">DPMN_034767</name>
</gene>
<dbReference type="Proteomes" id="UP000828390">
    <property type="component" value="Unassembled WGS sequence"/>
</dbReference>
<dbReference type="AlphaFoldDB" id="A0A9D4RMA7"/>
<name>A0A9D4RMA7_DREPO</name>
<sequence length="52" mass="5682">MASKVLSKIVLTMIQAGLDSSLRNVHAGFRKSEESSIRCSSSEISWNKSTLP</sequence>
<evidence type="ECO:0000313" key="1">
    <source>
        <dbReference type="EMBL" id="KAH3871562.1"/>
    </source>
</evidence>
<accession>A0A9D4RMA7</accession>
<protein>
    <submittedName>
        <fullName evidence="1">Uncharacterized protein</fullName>
    </submittedName>
</protein>
<comment type="caution">
    <text evidence="1">The sequence shown here is derived from an EMBL/GenBank/DDBJ whole genome shotgun (WGS) entry which is preliminary data.</text>
</comment>
<proteinExistence type="predicted"/>
<keyword evidence="2" id="KW-1185">Reference proteome</keyword>
<reference evidence="1" key="1">
    <citation type="journal article" date="2019" name="bioRxiv">
        <title>The Genome of the Zebra Mussel, Dreissena polymorpha: A Resource for Invasive Species Research.</title>
        <authorList>
            <person name="McCartney M.A."/>
            <person name="Auch B."/>
            <person name="Kono T."/>
            <person name="Mallez S."/>
            <person name="Zhang Y."/>
            <person name="Obille A."/>
            <person name="Becker A."/>
            <person name="Abrahante J.E."/>
            <person name="Garbe J."/>
            <person name="Badalamenti J.P."/>
            <person name="Herman A."/>
            <person name="Mangelson H."/>
            <person name="Liachko I."/>
            <person name="Sullivan S."/>
            <person name="Sone E.D."/>
            <person name="Koren S."/>
            <person name="Silverstein K.A.T."/>
            <person name="Beckman K.B."/>
            <person name="Gohl D.M."/>
        </authorList>
    </citation>
    <scope>NUCLEOTIDE SEQUENCE</scope>
    <source>
        <strain evidence="1">Duluth1</strain>
        <tissue evidence="1">Whole animal</tissue>
    </source>
</reference>
<reference evidence="1" key="2">
    <citation type="submission" date="2020-11" db="EMBL/GenBank/DDBJ databases">
        <authorList>
            <person name="McCartney M.A."/>
            <person name="Auch B."/>
            <person name="Kono T."/>
            <person name="Mallez S."/>
            <person name="Becker A."/>
            <person name="Gohl D.M."/>
            <person name="Silverstein K.A.T."/>
            <person name="Koren S."/>
            <person name="Bechman K.B."/>
            <person name="Herman A."/>
            <person name="Abrahante J.E."/>
            <person name="Garbe J."/>
        </authorList>
    </citation>
    <scope>NUCLEOTIDE SEQUENCE</scope>
    <source>
        <strain evidence="1">Duluth1</strain>
        <tissue evidence="1">Whole animal</tissue>
    </source>
</reference>
<organism evidence="1 2">
    <name type="scientific">Dreissena polymorpha</name>
    <name type="common">Zebra mussel</name>
    <name type="synonym">Mytilus polymorpha</name>
    <dbReference type="NCBI Taxonomy" id="45954"/>
    <lineage>
        <taxon>Eukaryota</taxon>
        <taxon>Metazoa</taxon>
        <taxon>Spiralia</taxon>
        <taxon>Lophotrochozoa</taxon>
        <taxon>Mollusca</taxon>
        <taxon>Bivalvia</taxon>
        <taxon>Autobranchia</taxon>
        <taxon>Heteroconchia</taxon>
        <taxon>Euheterodonta</taxon>
        <taxon>Imparidentia</taxon>
        <taxon>Neoheterodontei</taxon>
        <taxon>Myida</taxon>
        <taxon>Dreissenoidea</taxon>
        <taxon>Dreissenidae</taxon>
        <taxon>Dreissena</taxon>
    </lineage>
</organism>
<dbReference type="EMBL" id="JAIWYP010000002">
    <property type="protein sequence ID" value="KAH3871562.1"/>
    <property type="molecule type" value="Genomic_DNA"/>
</dbReference>
<evidence type="ECO:0000313" key="2">
    <source>
        <dbReference type="Proteomes" id="UP000828390"/>
    </source>
</evidence>